<dbReference type="EMBL" id="LR743596">
    <property type="protein sequence ID" value="CAA2626136.1"/>
    <property type="molecule type" value="Genomic_DNA"/>
</dbReference>
<name>A0A7I8KWL0_SPIIN</name>
<accession>A0A7I8KWL0</accession>
<dbReference type="Proteomes" id="UP000663760">
    <property type="component" value="Chromosome 9"/>
</dbReference>
<evidence type="ECO:0000256" key="1">
    <source>
        <dbReference type="SAM" id="SignalP"/>
    </source>
</evidence>
<keyword evidence="1" id="KW-0732">Signal</keyword>
<evidence type="ECO:0000313" key="2">
    <source>
        <dbReference type="EMBL" id="CAA2626136.1"/>
    </source>
</evidence>
<keyword evidence="4" id="KW-1185">Reference proteome</keyword>
<reference evidence="3" key="1">
    <citation type="submission" date="2020-02" db="EMBL/GenBank/DDBJ databases">
        <authorList>
            <person name="Scholz U."/>
            <person name="Mascher M."/>
            <person name="Fiebig A."/>
        </authorList>
    </citation>
    <scope>NUCLEOTIDE SEQUENCE</scope>
</reference>
<dbReference type="AlphaFoldDB" id="A0A7I8KWL0"/>
<evidence type="ECO:0000313" key="4">
    <source>
        <dbReference type="Proteomes" id="UP000663760"/>
    </source>
</evidence>
<organism evidence="3 4">
    <name type="scientific">Spirodela intermedia</name>
    <name type="common">Intermediate duckweed</name>
    <dbReference type="NCBI Taxonomy" id="51605"/>
    <lineage>
        <taxon>Eukaryota</taxon>
        <taxon>Viridiplantae</taxon>
        <taxon>Streptophyta</taxon>
        <taxon>Embryophyta</taxon>
        <taxon>Tracheophyta</taxon>
        <taxon>Spermatophyta</taxon>
        <taxon>Magnoliopsida</taxon>
        <taxon>Liliopsida</taxon>
        <taxon>Araceae</taxon>
        <taxon>Lemnoideae</taxon>
        <taxon>Spirodela</taxon>
    </lineage>
</organism>
<sequence>MKVLVLMFLAALVVSPAESRMVVNFRHPKEGVKRTSGAAGVGGAPARVARVFPYAPPAPKANDRPEFPPGL</sequence>
<proteinExistence type="predicted"/>
<gene>
    <name evidence="2" type="ORF">SI7747_09011848</name>
    <name evidence="3" type="ORF">SI8410_09012875</name>
</gene>
<evidence type="ECO:0000313" key="3">
    <source>
        <dbReference type="EMBL" id="CAA7402197.1"/>
    </source>
</evidence>
<dbReference type="EMBL" id="LR746272">
    <property type="protein sequence ID" value="CAA7402197.1"/>
    <property type="molecule type" value="Genomic_DNA"/>
</dbReference>
<feature type="chain" id="PRO_5045020051" evidence="1">
    <location>
        <begin position="20"/>
        <end position="71"/>
    </location>
</feature>
<protein>
    <submittedName>
        <fullName evidence="3">Uncharacterized protein</fullName>
    </submittedName>
</protein>
<feature type="signal peptide" evidence="1">
    <location>
        <begin position="1"/>
        <end position="19"/>
    </location>
</feature>